<dbReference type="RefSeq" id="WP_045466949.1">
    <property type="nucleotide sequence ID" value="NZ_BBLT01000009.1"/>
</dbReference>
<evidence type="ECO:0000259" key="7">
    <source>
        <dbReference type="SMART" id="SM00478"/>
    </source>
</evidence>
<feature type="domain" description="HhH-GPD" evidence="7">
    <location>
        <begin position="134"/>
        <end position="299"/>
    </location>
</feature>
<dbReference type="EMBL" id="BBLT01000009">
    <property type="protein sequence ID" value="GAL86642.1"/>
    <property type="molecule type" value="Genomic_DNA"/>
</dbReference>
<dbReference type="CDD" id="cd00056">
    <property type="entry name" value="ENDO3c"/>
    <property type="match status" value="1"/>
</dbReference>
<dbReference type="GO" id="GO:0032993">
    <property type="term" value="C:protein-DNA complex"/>
    <property type="evidence" value="ECO:0007669"/>
    <property type="project" value="TreeGrafter"/>
</dbReference>
<accession>A0A098LJP1</accession>
<dbReference type="GO" id="GO:0043916">
    <property type="term" value="F:DNA-7-methylguanine glycosylase activity"/>
    <property type="evidence" value="ECO:0007669"/>
    <property type="project" value="TreeGrafter"/>
</dbReference>
<dbReference type="OrthoDB" id="9785929at2"/>
<evidence type="ECO:0000313" key="8">
    <source>
        <dbReference type="EMBL" id="GAL86642.1"/>
    </source>
</evidence>
<comment type="catalytic activity">
    <reaction evidence="1">
        <text>Hydrolysis of alkylated DNA, releasing 3-methyladenine, 3-methylguanine, 7-methylguanine and 7-methyladenine.</text>
        <dbReference type="EC" id="3.2.2.21"/>
    </reaction>
</comment>
<evidence type="ECO:0000256" key="2">
    <source>
        <dbReference type="ARBA" id="ARBA00010817"/>
    </source>
</evidence>
<gene>
    <name evidence="8" type="ORF">MYP_3872</name>
</gene>
<dbReference type="Proteomes" id="UP000030185">
    <property type="component" value="Unassembled WGS sequence"/>
</dbReference>
<dbReference type="eggNOG" id="COG0122">
    <property type="taxonomic scope" value="Bacteria"/>
</dbReference>
<keyword evidence="9" id="KW-1185">Reference proteome</keyword>
<organism evidence="8 9">
    <name type="scientific">Sporocytophaga myxococcoides</name>
    <dbReference type="NCBI Taxonomy" id="153721"/>
    <lineage>
        <taxon>Bacteria</taxon>
        <taxon>Pseudomonadati</taxon>
        <taxon>Bacteroidota</taxon>
        <taxon>Cytophagia</taxon>
        <taxon>Cytophagales</taxon>
        <taxon>Cytophagaceae</taxon>
        <taxon>Sporocytophaga</taxon>
    </lineage>
</organism>
<dbReference type="Gene3D" id="3.30.310.20">
    <property type="entry name" value="DNA-3-methyladenine glycosylase AlkA, N-terminal domain"/>
    <property type="match status" value="1"/>
</dbReference>
<dbReference type="Pfam" id="PF07934">
    <property type="entry name" value="OGG_N"/>
    <property type="match status" value="1"/>
</dbReference>
<dbReference type="GO" id="GO:0005737">
    <property type="term" value="C:cytoplasm"/>
    <property type="evidence" value="ECO:0007669"/>
    <property type="project" value="TreeGrafter"/>
</dbReference>
<dbReference type="InterPro" id="IPR012904">
    <property type="entry name" value="OGG_N"/>
</dbReference>
<reference evidence="8 9" key="1">
    <citation type="submission" date="2014-09" db="EMBL/GenBank/DDBJ databases">
        <title>Sporocytophaga myxococcoides PG-01 genome sequencing.</title>
        <authorList>
            <person name="Liu L."/>
            <person name="Gao P.J."/>
            <person name="Chen G.J."/>
            <person name="Wang L.S."/>
        </authorList>
    </citation>
    <scope>NUCLEOTIDE SEQUENCE [LARGE SCALE GENOMIC DNA]</scope>
    <source>
        <strain evidence="8 9">PG-01</strain>
    </source>
</reference>
<dbReference type="GO" id="GO:0008534">
    <property type="term" value="F:oxidized purine nucleobase lesion DNA N-glycosylase activity"/>
    <property type="evidence" value="ECO:0007669"/>
    <property type="project" value="InterPro"/>
</dbReference>
<evidence type="ECO:0000256" key="6">
    <source>
        <dbReference type="ARBA" id="ARBA00023204"/>
    </source>
</evidence>
<protein>
    <recommendedName>
        <fullName evidence="3">DNA-3-methyladenine glycosylase II</fullName>
        <ecNumber evidence="3">3.2.2.21</ecNumber>
    </recommendedName>
</protein>
<keyword evidence="4" id="KW-0227">DNA damage</keyword>
<keyword evidence="6" id="KW-0234">DNA repair</keyword>
<dbReference type="GO" id="GO:0006289">
    <property type="term" value="P:nucleotide-excision repair"/>
    <property type="evidence" value="ECO:0007669"/>
    <property type="project" value="InterPro"/>
</dbReference>
<dbReference type="SUPFAM" id="SSF48150">
    <property type="entry name" value="DNA-glycosylase"/>
    <property type="match status" value="1"/>
</dbReference>
<dbReference type="InterPro" id="IPR011257">
    <property type="entry name" value="DNA_glycosylase"/>
</dbReference>
<dbReference type="GO" id="GO:0006285">
    <property type="term" value="P:base-excision repair, AP site formation"/>
    <property type="evidence" value="ECO:0007669"/>
    <property type="project" value="TreeGrafter"/>
</dbReference>
<evidence type="ECO:0000256" key="1">
    <source>
        <dbReference type="ARBA" id="ARBA00000086"/>
    </source>
</evidence>
<dbReference type="InterPro" id="IPR003265">
    <property type="entry name" value="HhH-GPD_domain"/>
</dbReference>
<dbReference type="PANTHER" id="PTHR43003">
    <property type="entry name" value="DNA-3-METHYLADENINE GLYCOSYLASE"/>
    <property type="match status" value="1"/>
</dbReference>
<keyword evidence="5" id="KW-0378">Hydrolase</keyword>
<dbReference type="GO" id="GO:0008725">
    <property type="term" value="F:DNA-3-methyladenine glycosylase activity"/>
    <property type="evidence" value="ECO:0007669"/>
    <property type="project" value="TreeGrafter"/>
</dbReference>
<dbReference type="InterPro" id="IPR051912">
    <property type="entry name" value="Alkylbase_DNA_Glycosylase/TA"/>
</dbReference>
<evidence type="ECO:0000256" key="5">
    <source>
        <dbReference type="ARBA" id="ARBA00022801"/>
    </source>
</evidence>
<dbReference type="SMART" id="SM00478">
    <property type="entry name" value="ENDO3c"/>
    <property type="match status" value="1"/>
</dbReference>
<dbReference type="PANTHER" id="PTHR43003:SF12">
    <property type="entry name" value="DNA-3-METHYLADENINE GLYCOSYLASE"/>
    <property type="match status" value="1"/>
</dbReference>
<dbReference type="Gene3D" id="1.10.340.30">
    <property type="entry name" value="Hypothetical protein, domain 2"/>
    <property type="match status" value="1"/>
</dbReference>
<sequence length="301" mass="35237">MINKNNIITIKKPPHFSFTECLWFLDRNYDDCAHSVKQDAVWKALKLGEDLYLLRIYEKDKFLNIEVLVGSVNVKSKKLIEAFVIEWFDLNNDLESFYSALKKDKQLAYMYKDFYGLRLMGITDLFESLCWCIIGQQINLSFAYKLKRRLVEQYGTKMEYQGSLFYIFPDFKILAGASTDELKEMQFSTAKASYLISIAKAFSEGKLSKNILRTLPDMESRHKLLTSFRGIGTWTANYVLMKTIRDPNCIPHGDAGLLKAFINHNIIEDKKDSKNIKLFFERYKNMESYIVIYLWRSLAIQ</sequence>
<comment type="caution">
    <text evidence="8">The sequence shown here is derived from an EMBL/GenBank/DDBJ whole genome shotgun (WGS) entry which is preliminary data.</text>
</comment>
<name>A0A098LJP1_9BACT</name>
<proteinExistence type="inferred from homology"/>
<dbReference type="FunFam" id="1.10.340.30:FF:000004">
    <property type="entry name" value="DNA-3-methyladenine glycosylase II"/>
    <property type="match status" value="1"/>
</dbReference>
<dbReference type="Pfam" id="PF00730">
    <property type="entry name" value="HhH-GPD"/>
    <property type="match status" value="1"/>
</dbReference>
<dbReference type="GO" id="GO:0006307">
    <property type="term" value="P:DNA alkylation repair"/>
    <property type="evidence" value="ECO:0007669"/>
    <property type="project" value="TreeGrafter"/>
</dbReference>
<dbReference type="GO" id="GO:0032131">
    <property type="term" value="F:alkylated DNA binding"/>
    <property type="evidence" value="ECO:0007669"/>
    <property type="project" value="TreeGrafter"/>
</dbReference>
<dbReference type="STRING" id="153721.MYP_3872"/>
<evidence type="ECO:0000313" key="9">
    <source>
        <dbReference type="Proteomes" id="UP000030185"/>
    </source>
</evidence>
<comment type="similarity">
    <text evidence="2">Belongs to the alkylbase DNA glycosidase AlkA family.</text>
</comment>
<dbReference type="InterPro" id="IPR037046">
    <property type="entry name" value="AlkA_N_sf"/>
</dbReference>
<dbReference type="AlphaFoldDB" id="A0A098LJP1"/>
<evidence type="ECO:0000256" key="4">
    <source>
        <dbReference type="ARBA" id="ARBA00022763"/>
    </source>
</evidence>
<evidence type="ECO:0000256" key="3">
    <source>
        <dbReference type="ARBA" id="ARBA00012000"/>
    </source>
</evidence>
<dbReference type="EC" id="3.2.2.21" evidence="3"/>